<dbReference type="GO" id="GO:0010411">
    <property type="term" value="P:xyloglucan metabolic process"/>
    <property type="evidence" value="ECO:0007669"/>
    <property type="project" value="TreeGrafter"/>
</dbReference>
<dbReference type="InterPro" id="IPR031778">
    <property type="entry name" value="Sortilin_N"/>
</dbReference>
<evidence type="ECO:0000313" key="3">
    <source>
        <dbReference type="EMBL" id="PIS42112.1"/>
    </source>
</evidence>
<evidence type="ECO:0000313" key="4">
    <source>
        <dbReference type="Proteomes" id="UP000231542"/>
    </source>
</evidence>
<proteinExistence type="predicted"/>
<dbReference type="EMBL" id="PEXU01000057">
    <property type="protein sequence ID" value="PIS42112.1"/>
    <property type="molecule type" value="Genomic_DNA"/>
</dbReference>
<dbReference type="PANTHER" id="PTHR43739">
    <property type="entry name" value="XYLOGLUCANASE (EUROFUNG)"/>
    <property type="match status" value="1"/>
</dbReference>
<organism evidence="3 4">
    <name type="scientific">Candidatus Kerfeldbacteria bacterium CG08_land_8_20_14_0_20_40_16</name>
    <dbReference type="NCBI Taxonomy" id="2014244"/>
    <lineage>
        <taxon>Bacteria</taxon>
        <taxon>Candidatus Kerfeldiibacteriota</taxon>
    </lineage>
</organism>
<dbReference type="PANTHER" id="PTHR43739:SF5">
    <property type="entry name" value="EXO-ALPHA-SIALIDASE"/>
    <property type="match status" value="1"/>
</dbReference>
<dbReference type="InterPro" id="IPR015943">
    <property type="entry name" value="WD40/YVTN_repeat-like_dom_sf"/>
</dbReference>
<dbReference type="CDD" id="cd15482">
    <property type="entry name" value="Sialidase_non-viral"/>
    <property type="match status" value="1"/>
</dbReference>
<evidence type="ECO:0000256" key="1">
    <source>
        <dbReference type="ARBA" id="ARBA00022737"/>
    </source>
</evidence>
<sequence length="352" mass="39269">MRKTYLLLITLVISLSLVGAGCITIGTSKSVDGGVFRSDDNGETWAQKVFVRKEKKKIIAINNVNVGTIVFHPENKEIIYLGTLEDGIYRSLNSGEQWENYGLNSGSFTTISIDPQTPNTVYTATGASILKTENDGQNWETIYLEPRNKKITSVNIDYYNPSMILASTSAGEIIQSTDYGETWTALNTIKYEVKKLYFNPTDTRIVYAVTSGQGLYRSTNGGKNWESLNTDLEHYNGAKNINWFYFTSKDPSVIYLATNYGLLKSNDGGSSWEPITTLFPFGSVPIKTVAVNPDNYSELWFTIGKIIHKTTDNGATWKTIETFPSNRTITVLEINPDNPQILYAGTFIAKKK</sequence>
<dbReference type="InterPro" id="IPR052025">
    <property type="entry name" value="Xyloglucanase_GH74"/>
</dbReference>
<dbReference type="Pfam" id="PF15902">
    <property type="entry name" value="Sortilin-Vps10"/>
    <property type="match status" value="1"/>
</dbReference>
<protein>
    <recommendedName>
        <fullName evidence="2">Sortilin N-terminal domain-containing protein</fullName>
    </recommendedName>
</protein>
<feature type="domain" description="Sortilin N-terminal" evidence="2">
    <location>
        <begin position="172"/>
        <end position="255"/>
    </location>
</feature>
<evidence type="ECO:0000259" key="2">
    <source>
        <dbReference type="Pfam" id="PF15902"/>
    </source>
</evidence>
<dbReference type="Proteomes" id="UP000231542">
    <property type="component" value="Unassembled WGS sequence"/>
</dbReference>
<keyword evidence="1" id="KW-0677">Repeat</keyword>
<comment type="caution">
    <text evidence="3">The sequence shown here is derived from an EMBL/GenBank/DDBJ whole genome shotgun (WGS) entry which is preliminary data.</text>
</comment>
<reference evidence="3 4" key="1">
    <citation type="submission" date="2017-09" db="EMBL/GenBank/DDBJ databases">
        <title>Depth-based differentiation of microbial function through sediment-hosted aquifers and enrichment of novel symbionts in the deep terrestrial subsurface.</title>
        <authorList>
            <person name="Probst A.J."/>
            <person name="Ladd B."/>
            <person name="Jarett J.K."/>
            <person name="Geller-Mcgrath D.E."/>
            <person name="Sieber C.M."/>
            <person name="Emerson J.B."/>
            <person name="Anantharaman K."/>
            <person name="Thomas B.C."/>
            <person name="Malmstrom R."/>
            <person name="Stieglmeier M."/>
            <person name="Klingl A."/>
            <person name="Woyke T."/>
            <person name="Ryan C.M."/>
            <person name="Banfield J.F."/>
        </authorList>
    </citation>
    <scope>NUCLEOTIDE SEQUENCE [LARGE SCALE GENOMIC DNA]</scope>
    <source>
        <strain evidence="3">CG08_land_8_20_14_0_20_40_16</strain>
    </source>
</reference>
<gene>
    <name evidence="3" type="ORF">COT24_05240</name>
</gene>
<dbReference type="PROSITE" id="PS51257">
    <property type="entry name" value="PROKAR_LIPOPROTEIN"/>
    <property type="match status" value="1"/>
</dbReference>
<dbReference type="AlphaFoldDB" id="A0A2H0YWJ1"/>
<dbReference type="Gene3D" id="2.130.10.10">
    <property type="entry name" value="YVTN repeat-like/Quinoprotein amine dehydrogenase"/>
    <property type="match status" value="3"/>
</dbReference>
<accession>A0A2H0YWJ1</accession>
<name>A0A2H0YWJ1_9BACT</name>
<dbReference type="SUPFAM" id="SSF110296">
    <property type="entry name" value="Oligoxyloglucan reducing end-specific cellobiohydrolase"/>
    <property type="match status" value="1"/>
</dbReference>